<proteinExistence type="predicted"/>
<dbReference type="GeneTree" id="ENSGT01150000286911"/>
<dbReference type="AlphaFoldDB" id="A0A3Q1HDN5"/>
<feature type="region of interest" description="Disordered" evidence="3">
    <location>
        <begin position="1"/>
        <end position="68"/>
    </location>
</feature>
<dbReference type="Proteomes" id="UP000257200">
    <property type="component" value="Unplaced"/>
</dbReference>
<dbReference type="InterPro" id="IPR001611">
    <property type="entry name" value="Leu-rich_rpt"/>
</dbReference>
<evidence type="ECO:0000313" key="5">
    <source>
        <dbReference type="Proteomes" id="UP000257200"/>
    </source>
</evidence>
<keyword evidence="1" id="KW-0433">Leucine-rich repeat</keyword>
<evidence type="ECO:0000256" key="1">
    <source>
        <dbReference type="ARBA" id="ARBA00022614"/>
    </source>
</evidence>
<dbReference type="Pfam" id="PF13516">
    <property type="entry name" value="LRR_6"/>
    <property type="match status" value="3"/>
</dbReference>
<feature type="compositionally biased region" description="Basic and acidic residues" evidence="3">
    <location>
        <begin position="25"/>
        <end position="36"/>
    </location>
</feature>
<organism evidence="4 5">
    <name type="scientific">Acanthochromis polyacanthus</name>
    <name type="common">spiny chromis</name>
    <dbReference type="NCBI Taxonomy" id="80966"/>
    <lineage>
        <taxon>Eukaryota</taxon>
        <taxon>Metazoa</taxon>
        <taxon>Chordata</taxon>
        <taxon>Craniata</taxon>
        <taxon>Vertebrata</taxon>
        <taxon>Euteleostomi</taxon>
        <taxon>Actinopterygii</taxon>
        <taxon>Neopterygii</taxon>
        <taxon>Teleostei</taxon>
        <taxon>Neoteleostei</taxon>
        <taxon>Acanthomorphata</taxon>
        <taxon>Ovalentaria</taxon>
        <taxon>Pomacentridae</taxon>
        <taxon>Acanthochromis</taxon>
    </lineage>
</organism>
<protein>
    <submittedName>
        <fullName evidence="4">Uncharacterized protein</fullName>
    </submittedName>
</protein>
<name>A0A3Q1HDN5_9TELE</name>
<dbReference type="PANTHER" id="PTHR24106">
    <property type="entry name" value="NACHT, LRR AND CARD DOMAINS-CONTAINING"/>
    <property type="match status" value="1"/>
</dbReference>
<keyword evidence="2" id="KW-0677">Repeat</keyword>
<dbReference type="Gene3D" id="3.80.10.10">
    <property type="entry name" value="Ribonuclease Inhibitor"/>
    <property type="match status" value="1"/>
</dbReference>
<accession>A0A3Q1HDN5</accession>
<sequence>MERIHQNPGHPEPGPEPSSVSMTSDRSKGEIIDFKKQHPAGKKIHQSPGHPGPGPEPQPSSVSMTSDRSKGEIIDFKKHHSAGKKLSHCKLSESHCEVVASALKSNPSHLTELNLSWNKNLQDSGVKHLSAGLQSPNCKLETLRLETCSLSEISCDSLVSALKSNPSHLEYLDLSQNNLKDSGVKRLSGFMESKDCILKTLRLEGCSLSEISCVSLVSALKSNPSHLEHLDLSDNNLQDSGVKHLCGFLGSPACSLKTLRSVH</sequence>
<evidence type="ECO:0000256" key="2">
    <source>
        <dbReference type="ARBA" id="ARBA00022737"/>
    </source>
</evidence>
<dbReference type="SMART" id="SM00368">
    <property type="entry name" value="LRR_RI"/>
    <property type="match status" value="5"/>
</dbReference>
<dbReference type="InterPro" id="IPR051261">
    <property type="entry name" value="NLR"/>
</dbReference>
<dbReference type="InterPro" id="IPR032675">
    <property type="entry name" value="LRR_dom_sf"/>
</dbReference>
<keyword evidence="5" id="KW-1185">Reference proteome</keyword>
<dbReference type="SUPFAM" id="SSF52047">
    <property type="entry name" value="RNI-like"/>
    <property type="match status" value="1"/>
</dbReference>
<evidence type="ECO:0000256" key="3">
    <source>
        <dbReference type="SAM" id="MobiDB-lite"/>
    </source>
</evidence>
<dbReference type="Ensembl" id="ENSAPOT00000002652.1">
    <property type="protein sequence ID" value="ENSAPOP00000026870.1"/>
    <property type="gene ID" value="ENSAPOG00000010973.1"/>
</dbReference>
<dbReference type="STRING" id="80966.ENSAPOP00000026870"/>
<reference evidence="4" key="1">
    <citation type="submission" date="2025-08" db="UniProtKB">
        <authorList>
            <consortium name="Ensembl"/>
        </authorList>
    </citation>
    <scope>IDENTIFICATION</scope>
</reference>
<dbReference type="InParanoid" id="A0A3Q1HDN5"/>
<reference evidence="4" key="2">
    <citation type="submission" date="2025-09" db="UniProtKB">
        <authorList>
            <consortium name="Ensembl"/>
        </authorList>
    </citation>
    <scope>IDENTIFICATION</scope>
</reference>
<dbReference type="PROSITE" id="PS51450">
    <property type="entry name" value="LRR"/>
    <property type="match status" value="2"/>
</dbReference>
<evidence type="ECO:0000313" key="4">
    <source>
        <dbReference type="Ensembl" id="ENSAPOP00000026870.1"/>
    </source>
</evidence>